<dbReference type="AlphaFoldDB" id="A0A0G1DUF4"/>
<feature type="transmembrane region" description="Helical" evidence="1">
    <location>
        <begin position="65"/>
        <end position="85"/>
    </location>
</feature>
<dbReference type="Pfam" id="PF00892">
    <property type="entry name" value="EamA"/>
    <property type="match status" value="2"/>
</dbReference>
<dbReference type="EMBL" id="LCFS01000001">
    <property type="protein sequence ID" value="KKT01275.1"/>
    <property type="molecule type" value="Genomic_DNA"/>
</dbReference>
<feature type="transmembrane region" description="Helical" evidence="1">
    <location>
        <begin position="35"/>
        <end position="53"/>
    </location>
</feature>
<organism evidence="3 4">
    <name type="scientific">Candidatus Nomurabacteria bacterium GW2011_GWA2_43_15</name>
    <dbReference type="NCBI Taxonomy" id="1618738"/>
    <lineage>
        <taxon>Bacteria</taxon>
        <taxon>Candidatus Nomuraibacteriota</taxon>
    </lineage>
</organism>
<dbReference type="GO" id="GO:0016020">
    <property type="term" value="C:membrane"/>
    <property type="evidence" value="ECO:0007669"/>
    <property type="project" value="InterPro"/>
</dbReference>
<dbReference type="InterPro" id="IPR000620">
    <property type="entry name" value="EamA_dom"/>
</dbReference>
<accession>A0A0G1DUF4</accession>
<dbReference type="PANTHER" id="PTHR22911">
    <property type="entry name" value="ACYL-MALONYL CONDENSING ENZYME-RELATED"/>
    <property type="match status" value="1"/>
</dbReference>
<evidence type="ECO:0000313" key="4">
    <source>
        <dbReference type="Proteomes" id="UP000034646"/>
    </source>
</evidence>
<comment type="caution">
    <text evidence="3">The sequence shown here is derived from an EMBL/GenBank/DDBJ whole genome shotgun (WGS) entry which is preliminary data.</text>
</comment>
<dbReference type="Gene3D" id="1.10.3730.20">
    <property type="match status" value="1"/>
</dbReference>
<dbReference type="STRING" id="1618738.UV76_C0001G0033"/>
<sequence length="290" mass="31852">MLNAGIIFSFVALFAWGFGDFFIQKTVRQIGIWKSLFFIGVLGSAGLFVFIRKELLTVVSQPSNIYLLILLSVVSVIFVLFYLSALKQGKIAVVDPITGLELPLTVGLSVVLAGEHLSLFQAILVVLTFFGIIFAVAKEKKHLNIRRLVIEKGAILAGIGAVGMALTNFLTGVSSQQTSPLLTIWFTHIFFVIVTSVYLIFSGGFKNIIQDIKKNSNIIFFQSVLDNIGWIAFAFAMTYISISVATTISESFIVLSVLLGVFISKEKLKRHQFFGIILVIVSILALSMIS</sequence>
<feature type="transmembrane region" description="Helical" evidence="1">
    <location>
        <begin position="149"/>
        <end position="170"/>
    </location>
</feature>
<dbReference type="SUPFAM" id="SSF103481">
    <property type="entry name" value="Multidrug resistance efflux transporter EmrE"/>
    <property type="match status" value="2"/>
</dbReference>
<reference evidence="3 4" key="1">
    <citation type="journal article" date="2015" name="Nature">
        <title>rRNA introns, odd ribosomes, and small enigmatic genomes across a large radiation of phyla.</title>
        <authorList>
            <person name="Brown C.T."/>
            <person name="Hug L.A."/>
            <person name="Thomas B.C."/>
            <person name="Sharon I."/>
            <person name="Castelle C.J."/>
            <person name="Singh A."/>
            <person name="Wilkins M.J."/>
            <person name="Williams K.H."/>
            <person name="Banfield J.F."/>
        </authorList>
    </citation>
    <scope>NUCLEOTIDE SEQUENCE [LARGE SCALE GENOMIC DNA]</scope>
</reference>
<evidence type="ECO:0000256" key="1">
    <source>
        <dbReference type="SAM" id="Phobius"/>
    </source>
</evidence>
<keyword evidence="1" id="KW-0472">Membrane</keyword>
<name>A0A0G1DUF4_9BACT</name>
<dbReference type="InterPro" id="IPR037185">
    <property type="entry name" value="EmrE-like"/>
</dbReference>
<feature type="transmembrane region" description="Helical" evidence="1">
    <location>
        <begin position="273"/>
        <end position="289"/>
    </location>
</feature>
<evidence type="ECO:0000313" key="3">
    <source>
        <dbReference type="EMBL" id="KKT01275.1"/>
    </source>
</evidence>
<feature type="transmembrane region" description="Helical" evidence="1">
    <location>
        <begin position="217"/>
        <end position="236"/>
    </location>
</feature>
<dbReference type="Proteomes" id="UP000034646">
    <property type="component" value="Unassembled WGS sequence"/>
</dbReference>
<keyword evidence="1" id="KW-0812">Transmembrane</keyword>
<protein>
    <submittedName>
        <fullName evidence="3">EamA-like protein family transporter</fullName>
    </submittedName>
</protein>
<evidence type="ECO:0000259" key="2">
    <source>
        <dbReference type="Pfam" id="PF00892"/>
    </source>
</evidence>
<feature type="transmembrane region" description="Helical" evidence="1">
    <location>
        <begin position="182"/>
        <end position="205"/>
    </location>
</feature>
<feature type="transmembrane region" description="Helical" evidence="1">
    <location>
        <begin position="92"/>
        <end position="113"/>
    </location>
</feature>
<proteinExistence type="predicted"/>
<dbReference type="PANTHER" id="PTHR22911:SF137">
    <property type="entry name" value="SOLUTE CARRIER FAMILY 35 MEMBER G2-RELATED"/>
    <property type="match status" value="1"/>
</dbReference>
<feature type="transmembrane region" description="Helical" evidence="1">
    <location>
        <begin position="6"/>
        <end position="23"/>
    </location>
</feature>
<keyword evidence="1" id="KW-1133">Transmembrane helix</keyword>
<feature type="domain" description="EamA" evidence="2">
    <location>
        <begin position="4"/>
        <end position="136"/>
    </location>
</feature>
<feature type="transmembrane region" description="Helical" evidence="1">
    <location>
        <begin position="119"/>
        <end position="137"/>
    </location>
</feature>
<gene>
    <name evidence="3" type="ORF">UV76_C0001G0033</name>
</gene>
<feature type="transmembrane region" description="Helical" evidence="1">
    <location>
        <begin position="242"/>
        <end position="261"/>
    </location>
</feature>
<feature type="domain" description="EamA" evidence="2">
    <location>
        <begin position="152"/>
        <end position="287"/>
    </location>
</feature>